<evidence type="ECO:0000259" key="2">
    <source>
        <dbReference type="PROSITE" id="PS51925"/>
    </source>
</evidence>
<feature type="region of interest" description="Disordered" evidence="1">
    <location>
        <begin position="77"/>
        <end position="106"/>
    </location>
</feature>
<dbReference type="SMART" id="SM00151">
    <property type="entry name" value="SWIB"/>
    <property type="match status" value="1"/>
</dbReference>
<organism evidence="3 4">
    <name type="scientific">Wickerhamomyces mucosus</name>
    <dbReference type="NCBI Taxonomy" id="1378264"/>
    <lineage>
        <taxon>Eukaryota</taxon>
        <taxon>Fungi</taxon>
        <taxon>Dikarya</taxon>
        <taxon>Ascomycota</taxon>
        <taxon>Saccharomycotina</taxon>
        <taxon>Saccharomycetes</taxon>
        <taxon>Phaffomycetales</taxon>
        <taxon>Wickerhamomycetaceae</taxon>
        <taxon>Wickerhamomyces</taxon>
    </lineage>
</organism>
<dbReference type="Pfam" id="PF08766">
    <property type="entry name" value="DEK_C"/>
    <property type="match status" value="1"/>
</dbReference>
<name>A0A9P8PK33_9ASCO</name>
<dbReference type="CDD" id="cd10567">
    <property type="entry name" value="SWIB-MDM2_like"/>
    <property type="match status" value="1"/>
</dbReference>
<dbReference type="InterPro" id="IPR003121">
    <property type="entry name" value="SWIB_MDM2_domain"/>
</dbReference>
<dbReference type="PROSITE" id="PS51925">
    <property type="entry name" value="SWIB_MDM2"/>
    <property type="match status" value="1"/>
</dbReference>
<reference evidence="3" key="1">
    <citation type="journal article" date="2021" name="Open Biol.">
        <title>Shared evolutionary footprints suggest mitochondrial oxidative damage underlies multiple complex I losses in fungi.</title>
        <authorList>
            <person name="Schikora-Tamarit M.A."/>
            <person name="Marcet-Houben M."/>
            <person name="Nosek J."/>
            <person name="Gabaldon T."/>
        </authorList>
    </citation>
    <scope>NUCLEOTIDE SEQUENCE</scope>
    <source>
        <strain evidence="3">CBS6341</strain>
    </source>
</reference>
<evidence type="ECO:0000313" key="4">
    <source>
        <dbReference type="Proteomes" id="UP000769528"/>
    </source>
</evidence>
<dbReference type="AlphaFoldDB" id="A0A9P8PK33"/>
<evidence type="ECO:0000256" key="1">
    <source>
        <dbReference type="SAM" id="MobiDB-lite"/>
    </source>
</evidence>
<reference evidence="3" key="2">
    <citation type="submission" date="2021-01" db="EMBL/GenBank/DDBJ databases">
        <authorList>
            <person name="Schikora-Tamarit M.A."/>
        </authorList>
    </citation>
    <scope>NUCLEOTIDE SEQUENCE</scope>
    <source>
        <strain evidence="3">CBS6341</strain>
    </source>
</reference>
<proteinExistence type="predicted"/>
<evidence type="ECO:0000313" key="3">
    <source>
        <dbReference type="EMBL" id="KAH3672762.1"/>
    </source>
</evidence>
<dbReference type="SUPFAM" id="SSF47592">
    <property type="entry name" value="SWIB/MDM2 domain"/>
    <property type="match status" value="1"/>
</dbReference>
<comment type="caution">
    <text evidence="3">The sequence shown here is derived from an EMBL/GenBank/DDBJ whole genome shotgun (WGS) entry which is preliminary data.</text>
</comment>
<dbReference type="InterPro" id="IPR014876">
    <property type="entry name" value="DEK_C"/>
</dbReference>
<gene>
    <name evidence="3" type="ORF">WICMUC_004168</name>
</gene>
<dbReference type="Pfam" id="PF02201">
    <property type="entry name" value="SWIB"/>
    <property type="match status" value="1"/>
</dbReference>
<protein>
    <recommendedName>
        <fullName evidence="2">DM2 domain-containing protein</fullName>
    </recommendedName>
</protein>
<dbReference type="Gene3D" id="1.10.245.10">
    <property type="entry name" value="SWIB/MDM2 domain"/>
    <property type="match status" value="1"/>
</dbReference>
<dbReference type="InterPro" id="IPR019835">
    <property type="entry name" value="SWIB_domain"/>
</dbReference>
<accession>A0A9P8PK33</accession>
<dbReference type="Proteomes" id="UP000769528">
    <property type="component" value="Unassembled WGS sequence"/>
</dbReference>
<dbReference type="EMBL" id="JAEUBF010001113">
    <property type="protein sequence ID" value="KAH3672762.1"/>
    <property type="molecule type" value="Genomic_DNA"/>
</dbReference>
<dbReference type="PANTHER" id="PTHR13844">
    <property type="entry name" value="SWI/SNF-RELATED MATRIX-ASSOCIATED ACTIN-DEPENDENT REGULATOR OF CHROMATIN SUBFAMILY D"/>
    <property type="match status" value="1"/>
</dbReference>
<dbReference type="OrthoDB" id="10251073at2759"/>
<dbReference type="InterPro" id="IPR036885">
    <property type="entry name" value="SWIB_MDM2_dom_sf"/>
</dbReference>
<sequence>MIIYLKAILSVSDLEQVSVKRIRGAIEILFATKFIDDDKKAINNIILERHDVFIEKETKEEENVNQLLSDAKFAKNLQKQESRTRGSSTFKKPSKKRKKDNNGGKRETAITTLKYNLTPKLSTFLDGETKLSRTEVVKRVWDYIKKNDLQNPEDRREILCDERMQPIFGKKVTMFSMNKVLSNHLIKDDEE</sequence>
<keyword evidence="4" id="KW-1185">Reference proteome</keyword>
<feature type="domain" description="DM2" evidence="2">
    <location>
        <begin position="110"/>
        <end position="187"/>
    </location>
</feature>